<dbReference type="EMBL" id="KB445822">
    <property type="protein sequence ID" value="EMD31168.1"/>
    <property type="molecule type" value="Genomic_DNA"/>
</dbReference>
<sequence>MSSGDADKPLPRIPHEQDLSVLTVDARAHIRRFILQALVEEGDVISLEDRDAWGSTLEHALLKLGDSILRGRWLAGIRRAQKIRKEHKDAEEAGPAHEKKEKEKADEDKTKGPRSKHSEHRRADDSASDIPEKPPSTASPSWCAGQRRDIALAQLRTLLARPLPRAVPVAQHLLLTVTTHGSRPRGGLEDAGFTFLRPALDCDFVAGELALPNGGAEATVLYGLEEWDTKLWSNRPDDIRIVGGTFRLKGVESASQYVSLCKVLRLSVYIYLSLLLEVHLLLNSHVEIRLYKATIPTVATMPLMDVTLSTQQDAKRRSKRDSASGLWSFVTKQTGNLLHRAVNVAPALARRGSLDLPSTKTVPSDGDGPPSVEGGYRRSRRFSLIGSPPWRGQRRPPDPSQNLPFLTVVEVIESSKDMLSTSPGVEFSPPRILRNLAEKEKSNPECKLMGDERAALSNVLGWEGKAAQARGMTGTLGFVRHQWISALYTEHVPVLLPNPQVPTPTSSRPSSSSSVRNTPRSAYCGSKRKWVTYKYYGGEPSGDECLGDVITRMCLTANDQCGVPGCQYKRAEHDFRWIHNGVRLVATMTPEDHSQEPAGAAKDNANVPRMWSRCSVCGAESRKQPMSDGTYLFSFGKYLELLIYSPAVLLLSPSLCEHTKASTPLAGSPARLPSTRLKILRKFSHQSRTVTFALSQIEDIFEVKVPRLQIVRSKHGKGTTESSSSSAQHDSFVEMSHVEDARRKLRIEIKQWWQGLAEYMDKLEENFVKDPGSTYHKRLPRLPSEDDAYDVYDGGGTITPRAPPGPLPTPSVKTPIVQSPKSDSYFTYGSDKLSTPRLASPAPPTPLSDPGVSSRSSGSSHSQDADSIYLLSSLRHAFQRTEQTLYTELSTTPVASLNDVRRSFITAAKGSMRRLLAWEAKHTSHFPKRQGDIGVPSVPEPEWWQSGCHAVPGGNVIVREDEWGSIIAFTLSSLDYHRELANMSASRLTVPSLPLPIPSPSAETRSSFFVAPSSLKRLIGSSTPQPDPDQEGIVWQEPESYSAVITRKEHPKDTTASLIALRGVLRQKASGDMSPTPASSKLALGTSPTSHSVPPSAFAKPAVEVSKQAVDGQLSGMPEAVEAAGKILHSMEASASPTTSVYGLPPDSQPSSSGFVETKIRRGKASSVMSSDNASTISAGSDTSRGITPPPLPPKNDDSTPDGDAHGLDRTTSPSTFTSTLTSSFANAMRYMLKPEVPRPPGVKSHHGLLSAESPAIDERPHIKYDWTIGKRLKFSCTVYYARQFDSLRRRCGIQDTFLQSLARSENWAADGGKSKSNFWKTIDDQFIIKTLVNAWNVADLHVLNELCPSYFRYMDSTASRPTVLAKLLGFYTIEVRNLETGTTQAKADLLVMENLFYNQKISRAFDLKGIQGRKVKASSSGGATSKTLFDGEWIEGQQRALTLVRPYSKVVFQEAIKADCDFLARSNIMDYSLLLGVNEDKKQIVCGLVDTIGSYTFAKTLEYKAKQGLNAGKEVTVVPPHEYQERFVSAMDEYFLACPDKWSRPLDGTKIPNDYTELPSVL</sequence>
<keyword evidence="1 3" id="KW-0547">Nucleotide-binding</keyword>
<dbReference type="PANTHER" id="PTHR45748">
    <property type="entry name" value="1-PHOSPHATIDYLINOSITOL 3-PHOSPHATE 5-KINASE-RELATED"/>
    <property type="match status" value="1"/>
</dbReference>
<dbReference type="CDD" id="cd17300">
    <property type="entry name" value="PIPKc_PIKfyve"/>
    <property type="match status" value="1"/>
</dbReference>
<feature type="compositionally biased region" description="Low complexity" evidence="4">
    <location>
        <begin position="503"/>
        <end position="521"/>
    </location>
</feature>
<protein>
    <recommendedName>
        <fullName evidence="5">PIPK domain-containing protein</fullName>
    </recommendedName>
</protein>
<dbReference type="InterPro" id="IPR002498">
    <property type="entry name" value="PInositol-4-P-4/5-kinase_core"/>
</dbReference>
<evidence type="ECO:0000256" key="1">
    <source>
        <dbReference type="ARBA" id="ARBA00022741"/>
    </source>
</evidence>
<feature type="region of interest" description="Disordered" evidence="4">
    <location>
        <begin position="85"/>
        <end position="143"/>
    </location>
</feature>
<proteinExistence type="predicted"/>
<dbReference type="InterPro" id="IPR027484">
    <property type="entry name" value="PInositol-4-P-5-kinase_N"/>
</dbReference>
<feature type="region of interest" description="Disordered" evidence="4">
    <location>
        <begin position="499"/>
        <end position="521"/>
    </location>
</feature>
<feature type="region of interest" description="Disordered" evidence="4">
    <location>
        <begin position="713"/>
        <end position="733"/>
    </location>
</feature>
<dbReference type="GO" id="GO:0000285">
    <property type="term" value="F:1-phosphatidylinositol-3-phosphate 5-kinase activity"/>
    <property type="evidence" value="ECO:0007669"/>
    <property type="project" value="InterPro"/>
</dbReference>
<accession>M2Q2Z7</accession>
<dbReference type="STRING" id="914234.M2Q2Z7"/>
<evidence type="ECO:0000256" key="3">
    <source>
        <dbReference type="PROSITE-ProRule" id="PRU00781"/>
    </source>
</evidence>
<feature type="compositionally biased region" description="Polar residues" evidence="4">
    <location>
        <begin position="816"/>
        <end position="827"/>
    </location>
</feature>
<dbReference type="Pfam" id="PF01504">
    <property type="entry name" value="PIP5K"/>
    <property type="match status" value="1"/>
</dbReference>
<dbReference type="InterPro" id="IPR044769">
    <property type="entry name" value="PIKfyve_PIPKc"/>
</dbReference>
<evidence type="ECO:0000256" key="2">
    <source>
        <dbReference type="ARBA" id="ARBA00022840"/>
    </source>
</evidence>
<gene>
    <name evidence="6" type="ORF">CERSUDRAFT_89288</name>
</gene>
<keyword evidence="3" id="KW-0418">Kinase</keyword>
<feature type="region of interest" description="Disordered" evidence="4">
    <location>
        <begin position="1068"/>
        <end position="1096"/>
    </location>
</feature>
<dbReference type="GO" id="GO:0046854">
    <property type="term" value="P:phosphatidylinositol phosphate biosynthetic process"/>
    <property type="evidence" value="ECO:0007669"/>
    <property type="project" value="TreeGrafter"/>
</dbReference>
<reference evidence="6 7" key="1">
    <citation type="journal article" date="2012" name="Proc. Natl. Acad. Sci. U.S.A.">
        <title>Comparative genomics of Ceriporiopsis subvermispora and Phanerochaete chrysosporium provide insight into selective ligninolysis.</title>
        <authorList>
            <person name="Fernandez-Fueyo E."/>
            <person name="Ruiz-Duenas F.J."/>
            <person name="Ferreira P."/>
            <person name="Floudas D."/>
            <person name="Hibbett D.S."/>
            <person name="Canessa P."/>
            <person name="Larrondo L.F."/>
            <person name="James T.Y."/>
            <person name="Seelenfreund D."/>
            <person name="Lobos S."/>
            <person name="Polanco R."/>
            <person name="Tello M."/>
            <person name="Honda Y."/>
            <person name="Watanabe T."/>
            <person name="Watanabe T."/>
            <person name="Ryu J.S."/>
            <person name="Kubicek C.P."/>
            <person name="Schmoll M."/>
            <person name="Gaskell J."/>
            <person name="Hammel K.E."/>
            <person name="St John F.J."/>
            <person name="Vanden Wymelenberg A."/>
            <person name="Sabat G."/>
            <person name="Splinter BonDurant S."/>
            <person name="Syed K."/>
            <person name="Yadav J.S."/>
            <person name="Doddapaneni H."/>
            <person name="Subramanian V."/>
            <person name="Lavin J.L."/>
            <person name="Oguiza J.A."/>
            <person name="Perez G."/>
            <person name="Pisabarro A.G."/>
            <person name="Ramirez L."/>
            <person name="Santoyo F."/>
            <person name="Master E."/>
            <person name="Coutinho P.M."/>
            <person name="Henrissat B."/>
            <person name="Lombard V."/>
            <person name="Magnuson J.K."/>
            <person name="Kuees U."/>
            <person name="Hori C."/>
            <person name="Igarashi K."/>
            <person name="Samejima M."/>
            <person name="Held B.W."/>
            <person name="Barry K.W."/>
            <person name="LaButti K.M."/>
            <person name="Lapidus A."/>
            <person name="Lindquist E.A."/>
            <person name="Lucas S.M."/>
            <person name="Riley R."/>
            <person name="Salamov A.A."/>
            <person name="Hoffmeister D."/>
            <person name="Schwenk D."/>
            <person name="Hadar Y."/>
            <person name="Yarden O."/>
            <person name="de Vries R.P."/>
            <person name="Wiebenga A."/>
            <person name="Stenlid J."/>
            <person name="Eastwood D."/>
            <person name="Grigoriev I.V."/>
            <person name="Berka R.M."/>
            <person name="Blanchette R.A."/>
            <person name="Kersten P."/>
            <person name="Martinez A.T."/>
            <person name="Vicuna R."/>
            <person name="Cullen D."/>
        </authorList>
    </citation>
    <scope>NUCLEOTIDE SEQUENCE [LARGE SCALE GENOMIC DNA]</scope>
    <source>
        <strain evidence="6 7">B</strain>
    </source>
</reference>
<feature type="compositionally biased region" description="Polar residues" evidence="4">
    <location>
        <begin position="719"/>
        <end position="729"/>
    </location>
</feature>
<dbReference type="Proteomes" id="UP000016930">
    <property type="component" value="Unassembled WGS sequence"/>
</dbReference>
<feature type="region of interest" description="Disordered" evidence="4">
    <location>
        <begin position="1137"/>
        <end position="1219"/>
    </location>
</feature>
<dbReference type="SMART" id="SM00330">
    <property type="entry name" value="PIPKc"/>
    <property type="match status" value="1"/>
</dbReference>
<dbReference type="HOGENOM" id="CLU_000803_1_0_1"/>
<evidence type="ECO:0000259" key="5">
    <source>
        <dbReference type="PROSITE" id="PS51455"/>
    </source>
</evidence>
<dbReference type="SUPFAM" id="SSF56104">
    <property type="entry name" value="SAICAR synthase-like"/>
    <property type="match status" value="1"/>
</dbReference>
<dbReference type="GO" id="GO:0000329">
    <property type="term" value="C:fungal-type vacuole membrane"/>
    <property type="evidence" value="ECO:0007669"/>
    <property type="project" value="TreeGrafter"/>
</dbReference>
<evidence type="ECO:0000256" key="4">
    <source>
        <dbReference type="SAM" id="MobiDB-lite"/>
    </source>
</evidence>
<feature type="compositionally biased region" description="Polar residues" evidence="4">
    <location>
        <begin position="1167"/>
        <end position="1186"/>
    </location>
</feature>
<organism evidence="6 7">
    <name type="scientific">Ceriporiopsis subvermispora (strain B)</name>
    <name type="common">White-rot fungus</name>
    <name type="synonym">Gelatoporia subvermispora</name>
    <dbReference type="NCBI Taxonomy" id="914234"/>
    <lineage>
        <taxon>Eukaryota</taxon>
        <taxon>Fungi</taxon>
        <taxon>Dikarya</taxon>
        <taxon>Basidiomycota</taxon>
        <taxon>Agaricomycotina</taxon>
        <taxon>Agaricomycetes</taxon>
        <taxon>Polyporales</taxon>
        <taxon>Gelatoporiaceae</taxon>
        <taxon>Gelatoporia</taxon>
    </lineage>
</organism>
<feature type="compositionally biased region" description="Basic and acidic residues" evidence="4">
    <location>
        <begin position="1195"/>
        <end position="1209"/>
    </location>
</feature>
<evidence type="ECO:0000313" key="6">
    <source>
        <dbReference type="EMBL" id="EMD31168.1"/>
    </source>
</evidence>
<keyword evidence="2 3" id="KW-0067">ATP-binding</keyword>
<feature type="region of interest" description="Disordered" evidence="4">
    <location>
        <begin position="354"/>
        <end position="378"/>
    </location>
</feature>
<keyword evidence="7" id="KW-1185">Reference proteome</keyword>
<dbReference type="GO" id="GO:0005524">
    <property type="term" value="F:ATP binding"/>
    <property type="evidence" value="ECO:0007669"/>
    <property type="project" value="UniProtKB-UniRule"/>
</dbReference>
<dbReference type="Gene3D" id="3.30.800.10">
    <property type="entry name" value="Phosphatidylinositol Phosphate Kinase II Beta"/>
    <property type="match status" value="1"/>
</dbReference>
<feature type="compositionally biased region" description="Basic and acidic residues" evidence="4">
    <location>
        <begin position="86"/>
        <end position="111"/>
    </location>
</feature>
<dbReference type="PROSITE" id="PS51455">
    <property type="entry name" value="PIPK"/>
    <property type="match status" value="1"/>
</dbReference>
<feature type="compositionally biased region" description="Low complexity" evidence="4">
    <location>
        <begin position="848"/>
        <end position="863"/>
    </location>
</feature>
<evidence type="ECO:0000313" key="7">
    <source>
        <dbReference type="Proteomes" id="UP000016930"/>
    </source>
</evidence>
<feature type="domain" description="PIPK" evidence="5">
    <location>
        <begin position="1213"/>
        <end position="1536"/>
    </location>
</feature>
<name>M2Q2Z7_CERS8</name>
<dbReference type="Gene3D" id="3.30.810.10">
    <property type="entry name" value="2-Layer Sandwich"/>
    <property type="match status" value="1"/>
</dbReference>
<dbReference type="InterPro" id="IPR027483">
    <property type="entry name" value="PInositol-4-P-4/5-kinase_C_sf"/>
</dbReference>
<keyword evidence="3" id="KW-0808">Transferase</keyword>
<dbReference type="GO" id="GO:0010008">
    <property type="term" value="C:endosome membrane"/>
    <property type="evidence" value="ECO:0007669"/>
    <property type="project" value="TreeGrafter"/>
</dbReference>
<dbReference type="OrthoDB" id="158357at2759"/>
<feature type="region of interest" description="Disordered" evidence="4">
    <location>
        <begin position="770"/>
        <end position="863"/>
    </location>
</feature>
<dbReference type="PANTHER" id="PTHR45748:SF7">
    <property type="entry name" value="1-PHOSPHATIDYLINOSITOL 3-PHOSPHATE 5-KINASE-RELATED"/>
    <property type="match status" value="1"/>
</dbReference>